<dbReference type="SUPFAM" id="SSF48452">
    <property type="entry name" value="TPR-like"/>
    <property type="match status" value="1"/>
</dbReference>
<sequence>MTGLFNNPRRRLRTLVKKKKYDEALEYGHGIEKTLEHDPDIAFIIGTIYYIKGDPEKTLKYMNKTLEIGMFDLDALAIKASVYLNLKNKEKVIECCNKIKELDPKNKSLIEIEDELKKI</sequence>
<organism evidence="1">
    <name type="scientific">uncultured marine thaumarchaeote KM3_46_G10</name>
    <dbReference type="NCBI Taxonomy" id="1456161"/>
    <lineage>
        <taxon>Archaea</taxon>
        <taxon>Nitrososphaerota</taxon>
        <taxon>environmental samples</taxon>
    </lineage>
</organism>
<dbReference type="SMART" id="SM00028">
    <property type="entry name" value="TPR"/>
    <property type="match status" value="2"/>
</dbReference>
<dbReference type="Pfam" id="PF13181">
    <property type="entry name" value="TPR_8"/>
    <property type="match status" value="1"/>
</dbReference>
<dbReference type="Gene3D" id="1.25.40.10">
    <property type="entry name" value="Tetratricopeptide repeat domain"/>
    <property type="match status" value="1"/>
</dbReference>
<evidence type="ECO:0000313" key="1">
    <source>
        <dbReference type="EMBL" id="AIF10574.1"/>
    </source>
</evidence>
<protein>
    <submittedName>
        <fullName evidence="1">TPR repeat-containing protein</fullName>
    </submittedName>
</protein>
<dbReference type="AlphaFoldDB" id="A0A075H394"/>
<dbReference type="InterPro" id="IPR019734">
    <property type="entry name" value="TPR_rpt"/>
</dbReference>
<dbReference type="InterPro" id="IPR011990">
    <property type="entry name" value="TPR-like_helical_dom_sf"/>
</dbReference>
<reference evidence="1" key="1">
    <citation type="journal article" date="2014" name="Genome Biol. Evol.">
        <title>Pangenome evidence for extensive interdomain horizontal transfer affecting lineage core and shell genes in uncultured planktonic thaumarchaeota and euryarchaeota.</title>
        <authorList>
            <person name="Deschamps P."/>
            <person name="Zivanovic Y."/>
            <person name="Moreira D."/>
            <person name="Rodriguez-Valera F."/>
            <person name="Lopez-Garcia P."/>
        </authorList>
    </citation>
    <scope>NUCLEOTIDE SEQUENCE</scope>
</reference>
<accession>A0A075H394</accession>
<proteinExistence type="predicted"/>
<dbReference type="EMBL" id="KF900895">
    <property type="protein sequence ID" value="AIF10574.1"/>
    <property type="molecule type" value="Genomic_DNA"/>
</dbReference>
<name>A0A075H394_9ARCH</name>